<dbReference type="Pfam" id="PF17395">
    <property type="entry name" value="DUF5403"/>
    <property type="match status" value="1"/>
</dbReference>
<organism evidence="1 2">
    <name type="scientific">Mycobacterium phage MyraDee</name>
    <dbReference type="NCBI Taxonomy" id="2024303"/>
    <lineage>
        <taxon>Viruses</taxon>
        <taxon>Duplodnaviria</taxon>
        <taxon>Heunggongvirae</taxon>
        <taxon>Uroviricota</taxon>
        <taxon>Caudoviricetes</taxon>
        <taxon>Myradeevirus</taxon>
        <taxon>Myradeevirus MyraDee</taxon>
    </lineage>
</organism>
<proteinExistence type="predicted"/>
<dbReference type="InterPro" id="IPR039452">
    <property type="entry name" value="DUF5403"/>
</dbReference>
<evidence type="ECO:0000313" key="2">
    <source>
        <dbReference type="Proteomes" id="UP000225918"/>
    </source>
</evidence>
<reference evidence="2" key="1">
    <citation type="submission" date="2017-05" db="EMBL/GenBank/DDBJ databases">
        <authorList>
            <person name="Song R."/>
            <person name="Chenine A.L."/>
            <person name="Ruprecht R.M."/>
        </authorList>
    </citation>
    <scope>NUCLEOTIDE SEQUENCE [LARGE SCALE GENOMIC DNA]</scope>
</reference>
<evidence type="ECO:0000313" key="1">
    <source>
        <dbReference type="EMBL" id="ASR77126.1"/>
    </source>
</evidence>
<keyword evidence="2" id="KW-1185">Reference proteome</keyword>
<name>A0A222Z048_9CAUD</name>
<dbReference type="Proteomes" id="UP000225918">
    <property type="component" value="Segment"/>
</dbReference>
<dbReference type="EMBL" id="MF141539">
    <property type="protein sequence ID" value="ASR77126.1"/>
    <property type="molecule type" value="Genomic_DNA"/>
</dbReference>
<accession>A0A222Z048</accession>
<gene>
    <name evidence="1" type="ORF">SEA_MYRADEE_18</name>
</gene>
<sequence>MARLYKEKALHHVVVEIPGVKDEVHDEAESGARKAKARLARHRYQGQAKVTVTQGDVDSFINLEDPNALSIEFGHFVKGKFGNKDGTPKHVKGLYIITGGAGLLD</sequence>
<protein>
    <submittedName>
        <fullName evidence="1">Head-to-tail connector protein</fullName>
    </submittedName>
</protein>